<comment type="caution">
    <text evidence="1">The sequence shown here is derived from an EMBL/GenBank/DDBJ whole genome shotgun (WGS) entry which is preliminary data.</text>
</comment>
<proteinExistence type="predicted"/>
<sequence>MLPSPSLRMIGLLECLFKWKILRRVDRSAKYLPHSALTDAVRHGSVDDCESSVQHTNGCVLVDCTTSVLVSPLSVPTDSRTGVTVPYKLEQTWSRKQPNLQ</sequence>
<keyword evidence="2" id="KW-1185">Reference proteome</keyword>
<dbReference type="EMBL" id="JAKROA010000010">
    <property type="protein sequence ID" value="KAL5104851.1"/>
    <property type="molecule type" value="Genomic_DNA"/>
</dbReference>
<evidence type="ECO:0000313" key="2">
    <source>
        <dbReference type="Proteomes" id="UP001651158"/>
    </source>
</evidence>
<gene>
    <name evidence="1" type="ORF">TcWFU_001858</name>
</gene>
<reference evidence="1 2" key="1">
    <citation type="journal article" date="2022" name="Front. Cell. Infect. Microbiol.">
        <title>The Genomes of Two Strains of Taenia crassiceps the Animal Model for the Study of Human Cysticercosis.</title>
        <authorList>
            <person name="Bobes R.J."/>
            <person name="Estrada K."/>
            <person name="Rios-Valencia D.G."/>
            <person name="Calderon-Gallegos A."/>
            <person name="de la Torre P."/>
            <person name="Carrero J.C."/>
            <person name="Sanchez-Flores A."/>
            <person name="Laclette J.P."/>
        </authorList>
    </citation>
    <scope>NUCLEOTIDE SEQUENCE [LARGE SCALE GENOMIC DNA]</scope>
    <source>
        <strain evidence="1">WFUcys</strain>
    </source>
</reference>
<name>A0ABR4Q582_9CEST</name>
<dbReference type="Proteomes" id="UP001651158">
    <property type="component" value="Unassembled WGS sequence"/>
</dbReference>
<organism evidence="1 2">
    <name type="scientific">Taenia crassiceps</name>
    <dbReference type="NCBI Taxonomy" id="6207"/>
    <lineage>
        <taxon>Eukaryota</taxon>
        <taxon>Metazoa</taxon>
        <taxon>Spiralia</taxon>
        <taxon>Lophotrochozoa</taxon>
        <taxon>Platyhelminthes</taxon>
        <taxon>Cestoda</taxon>
        <taxon>Eucestoda</taxon>
        <taxon>Cyclophyllidea</taxon>
        <taxon>Taeniidae</taxon>
        <taxon>Taenia</taxon>
    </lineage>
</organism>
<accession>A0ABR4Q582</accession>
<evidence type="ECO:0000313" key="1">
    <source>
        <dbReference type="EMBL" id="KAL5104851.1"/>
    </source>
</evidence>
<protein>
    <submittedName>
        <fullName evidence="1">Uncharacterized protein</fullName>
    </submittedName>
</protein>